<dbReference type="Gene3D" id="3.40.50.170">
    <property type="entry name" value="Formyl transferase, N-terminal domain"/>
    <property type="match status" value="1"/>
</dbReference>
<gene>
    <name evidence="10" type="primary">U6500B05150</name>
    <name evidence="10" type="ORF">SEUBUCD650_0B05150</name>
</gene>
<evidence type="ECO:0000259" key="9">
    <source>
        <dbReference type="Pfam" id="PF00551"/>
    </source>
</evidence>
<dbReference type="InterPro" id="IPR004607">
    <property type="entry name" value="GART"/>
</dbReference>
<keyword evidence="11" id="KW-1185">Reference proteome</keyword>
<evidence type="ECO:0000256" key="7">
    <source>
        <dbReference type="ARBA" id="ARBA00041682"/>
    </source>
</evidence>
<keyword evidence="3" id="KW-0808">Transferase</keyword>
<feature type="domain" description="Formyl transferase N-terminal" evidence="9">
    <location>
        <begin position="3"/>
        <end position="204"/>
    </location>
</feature>
<dbReference type="InterPro" id="IPR036477">
    <property type="entry name" value="Formyl_transf_N_sf"/>
</dbReference>
<comment type="pathway">
    <text evidence="1">Purine metabolism; IMP biosynthesis via de novo pathway; N(2)-formyl-N(1)-(5-phospho-D-ribosyl)glycinamide from N(1)-(5-phospho-D-ribosyl)glycinamide (10-formyl THF route): step 1/1.</text>
</comment>
<dbReference type="PROSITE" id="PS00373">
    <property type="entry name" value="GART"/>
    <property type="match status" value="1"/>
</dbReference>
<dbReference type="PANTHER" id="PTHR43369">
    <property type="entry name" value="PHOSPHORIBOSYLGLYCINAMIDE FORMYLTRANSFERASE"/>
    <property type="match status" value="1"/>
</dbReference>
<dbReference type="InterPro" id="IPR001555">
    <property type="entry name" value="GART_AS"/>
</dbReference>
<comment type="catalytic activity">
    <reaction evidence="8">
        <text>N(1)-(5-phospho-beta-D-ribosyl)glycinamide + (6R)-10-formyltetrahydrofolate = N(2)-formyl-N(1)-(5-phospho-beta-D-ribosyl)glycinamide + (6S)-5,6,7,8-tetrahydrofolate + H(+)</text>
        <dbReference type="Rhea" id="RHEA:15053"/>
        <dbReference type="ChEBI" id="CHEBI:15378"/>
        <dbReference type="ChEBI" id="CHEBI:57453"/>
        <dbReference type="ChEBI" id="CHEBI:143788"/>
        <dbReference type="ChEBI" id="CHEBI:147286"/>
        <dbReference type="ChEBI" id="CHEBI:195366"/>
        <dbReference type="EC" id="2.1.2.2"/>
    </reaction>
</comment>
<accession>A0ABN8VNM8</accession>
<evidence type="ECO:0000256" key="4">
    <source>
        <dbReference type="ARBA" id="ARBA00022755"/>
    </source>
</evidence>
<dbReference type="PANTHER" id="PTHR43369:SF2">
    <property type="entry name" value="PHOSPHORIBOSYLGLYCINAMIDE FORMYLTRANSFERASE"/>
    <property type="match status" value="1"/>
</dbReference>
<organism evidence="10 11">
    <name type="scientific">Saccharomyces eubayanus</name>
    <name type="common">Yeast</name>
    <dbReference type="NCBI Taxonomy" id="1080349"/>
    <lineage>
        <taxon>Eukaryota</taxon>
        <taxon>Fungi</taxon>
        <taxon>Dikarya</taxon>
        <taxon>Ascomycota</taxon>
        <taxon>Saccharomycotina</taxon>
        <taxon>Saccharomycetes</taxon>
        <taxon>Saccharomycetales</taxon>
        <taxon>Saccharomycetaceae</taxon>
        <taxon>Saccharomyces</taxon>
    </lineage>
</organism>
<name>A0ABN8VNM8_SACEU</name>
<evidence type="ECO:0000256" key="1">
    <source>
        <dbReference type="ARBA" id="ARBA00005054"/>
    </source>
</evidence>
<keyword evidence="4" id="KW-0658">Purine biosynthesis</keyword>
<dbReference type="SUPFAM" id="SSF53328">
    <property type="entry name" value="Formyltransferase"/>
    <property type="match status" value="1"/>
</dbReference>
<evidence type="ECO:0000313" key="10">
    <source>
        <dbReference type="EMBL" id="CAI1854147.1"/>
    </source>
</evidence>
<protein>
    <recommendedName>
        <fullName evidence="2">phosphoribosylglycinamide formyltransferase 1</fullName>
        <ecNumber evidence="2">2.1.2.2</ecNumber>
    </recommendedName>
    <alternativeName>
        <fullName evidence="7">5'-phosphoribosylglycinamide transformylase</fullName>
    </alternativeName>
    <alternativeName>
        <fullName evidence="6">GAR transformylase</fullName>
    </alternativeName>
</protein>
<sequence length="214" mass="23586">MARIVVLISGSGSNLQALIDAQKQGRLDDDAHIVSVISSSKNAYGLTRAADNGIPTRVHSLYPYTKAIPKEDKAARANARTRFENDLARLVLEDKPDVIICAGWLLILGSTFLSQLQSVPILNLHPALPGCFDGTTHAIEMAWQKCQDENKPLMAGCMVHYVIEEVDKGEPLVVKQLEITPGKETLEQYEQRVHAAEHVAIVDATQKVLQQLRK</sequence>
<dbReference type="EMBL" id="OX291492">
    <property type="protein sequence ID" value="CAI1854147.1"/>
    <property type="molecule type" value="Genomic_DNA"/>
</dbReference>
<evidence type="ECO:0000256" key="6">
    <source>
        <dbReference type="ARBA" id="ARBA00041324"/>
    </source>
</evidence>
<dbReference type="Pfam" id="PF00551">
    <property type="entry name" value="Formyl_trans_N"/>
    <property type="match status" value="1"/>
</dbReference>
<proteinExistence type="inferred from homology"/>
<dbReference type="NCBIfam" id="TIGR00639">
    <property type="entry name" value="PurN"/>
    <property type="match status" value="1"/>
</dbReference>
<dbReference type="InterPro" id="IPR002376">
    <property type="entry name" value="Formyl_transf_N"/>
</dbReference>
<dbReference type="CDD" id="cd08645">
    <property type="entry name" value="FMT_core_GART"/>
    <property type="match status" value="1"/>
</dbReference>
<dbReference type="Proteomes" id="UP001152964">
    <property type="component" value="Chromosome 2"/>
</dbReference>
<comment type="similarity">
    <text evidence="5">Belongs to the GART family.</text>
</comment>
<evidence type="ECO:0000256" key="3">
    <source>
        <dbReference type="ARBA" id="ARBA00022679"/>
    </source>
</evidence>
<evidence type="ECO:0000313" key="11">
    <source>
        <dbReference type="Proteomes" id="UP001152964"/>
    </source>
</evidence>
<dbReference type="EC" id="2.1.2.2" evidence="2"/>
<dbReference type="HAMAP" id="MF_01930">
    <property type="entry name" value="PurN"/>
    <property type="match status" value="1"/>
</dbReference>
<evidence type="ECO:0000256" key="5">
    <source>
        <dbReference type="ARBA" id="ARBA00038440"/>
    </source>
</evidence>
<reference evidence="10" key="1">
    <citation type="submission" date="2022-08" db="EMBL/GenBank/DDBJ databases">
        <authorList>
            <person name="Byrne P K."/>
        </authorList>
    </citation>
    <scope>NUCLEOTIDE SEQUENCE</scope>
    <source>
        <strain evidence="10">UCD650</strain>
    </source>
</reference>
<evidence type="ECO:0000256" key="8">
    <source>
        <dbReference type="ARBA" id="ARBA00047664"/>
    </source>
</evidence>
<evidence type="ECO:0000256" key="2">
    <source>
        <dbReference type="ARBA" id="ARBA00012254"/>
    </source>
</evidence>